<keyword evidence="2" id="KW-1185">Reference proteome</keyword>
<gene>
    <name evidence="1" type="ORF">RI129_001577</name>
</gene>
<dbReference type="PANTHER" id="PTHR11008">
    <property type="entry name" value="PROTEIN TAKEOUT-LIKE PROTEIN"/>
    <property type="match status" value="1"/>
</dbReference>
<dbReference type="EMBL" id="JAVRBK010000001">
    <property type="protein sequence ID" value="KAK5650548.1"/>
    <property type="molecule type" value="Genomic_DNA"/>
</dbReference>
<name>A0AAN7VXH2_9COLE</name>
<dbReference type="InterPro" id="IPR010562">
    <property type="entry name" value="Haemolymph_juvenile_hormone-bd"/>
</dbReference>
<comment type="caution">
    <text evidence="1">The sequence shown here is derived from an EMBL/GenBank/DDBJ whole genome shotgun (WGS) entry which is preliminary data.</text>
</comment>
<reference evidence="1 2" key="1">
    <citation type="journal article" date="2024" name="Insects">
        <title>An Improved Chromosome-Level Genome Assembly of the Firefly Pyrocoelia pectoralis.</title>
        <authorList>
            <person name="Fu X."/>
            <person name="Meyer-Rochow V.B."/>
            <person name="Ballantyne L."/>
            <person name="Zhu X."/>
        </authorList>
    </citation>
    <scope>NUCLEOTIDE SEQUENCE [LARGE SCALE GENOMIC DNA]</scope>
    <source>
        <strain evidence="1">XCY_ONT2</strain>
    </source>
</reference>
<sequence>MEKKYLISIVVFSFGCLSGISPAPPRFRLFPTVGAAITKFANNTIDVINGVSGVVQGGIHMVSSVVNRIVNSTGTTREKIMRLLEEFRRYMQRGIPELGIPILEPLIIEKIEIGIASKNVGVVNGEMESVEIRRLSEFKVDYVNWDFKHHLTLNLSFPQIDVVGQYSIDAHISKMIQVYGKGPFWLKIGGLSLGTVLQMKYDLSHDPPFYVEAMKIDVKLKKLNVRFLFLIGNCT</sequence>
<organism evidence="1 2">
    <name type="scientific">Pyrocoelia pectoralis</name>
    <dbReference type="NCBI Taxonomy" id="417401"/>
    <lineage>
        <taxon>Eukaryota</taxon>
        <taxon>Metazoa</taxon>
        <taxon>Ecdysozoa</taxon>
        <taxon>Arthropoda</taxon>
        <taxon>Hexapoda</taxon>
        <taxon>Insecta</taxon>
        <taxon>Pterygota</taxon>
        <taxon>Neoptera</taxon>
        <taxon>Endopterygota</taxon>
        <taxon>Coleoptera</taxon>
        <taxon>Polyphaga</taxon>
        <taxon>Elateriformia</taxon>
        <taxon>Elateroidea</taxon>
        <taxon>Lampyridae</taxon>
        <taxon>Lampyrinae</taxon>
        <taxon>Pyrocoelia</taxon>
    </lineage>
</organism>
<dbReference type="PROSITE" id="PS51257">
    <property type="entry name" value="PROKAR_LIPOPROTEIN"/>
    <property type="match status" value="1"/>
</dbReference>
<protein>
    <submittedName>
        <fullName evidence="1">Uncharacterized protein</fullName>
    </submittedName>
</protein>
<evidence type="ECO:0000313" key="1">
    <source>
        <dbReference type="EMBL" id="KAK5650548.1"/>
    </source>
</evidence>
<proteinExistence type="predicted"/>
<dbReference type="PANTHER" id="PTHR11008:SF9">
    <property type="entry name" value="PROTEIN TAKEOUT-LIKE PROTEIN"/>
    <property type="match status" value="1"/>
</dbReference>
<evidence type="ECO:0000313" key="2">
    <source>
        <dbReference type="Proteomes" id="UP001329430"/>
    </source>
</evidence>
<accession>A0AAN7VXH2</accession>
<dbReference type="Pfam" id="PF06585">
    <property type="entry name" value="JHBP"/>
    <property type="match status" value="1"/>
</dbReference>
<dbReference type="Proteomes" id="UP001329430">
    <property type="component" value="Chromosome 1"/>
</dbReference>
<dbReference type="InterPro" id="IPR038606">
    <property type="entry name" value="To_sf"/>
</dbReference>
<dbReference type="Gene3D" id="3.15.10.30">
    <property type="entry name" value="Haemolymph juvenile hormone binding protein"/>
    <property type="match status" value="1"/>
</dbReference>
<dbReference type="AlphaFoldDB" id="A0AAN7VXH2"/>